<organism evidence="1 2">
    <name type="scientific">Rattus norvegicus</name>
    <name type="common">Rat</name>
    <dbReference type="NCBI Taxonomy" id="10116"/>
    <lineage>
        <taxon>Eukaryota</taxon>
        <taxon>Metazoa</taxon>
        <taxon>Chordata</taxon>
        <taxon>Craniata</taxon>
        <taxon>Vertebrata</taxon>
        <taxon>Euteleostomi</taxon>
        <taxon>Mammalia</taxon>
        <taxon>Eutheria</taxon>
        <taxon>Euarchontoglires</taxon>
        <taxon>Glires</taxon>
        <taxon>Rodentia</taxon>
        <taxon>Myomorpha</taxon>
        <taxon>Muroidea</taxon>
        <taxon>Muridae</taxon>
        <taxon>Murinae</taxon>
        <taxon>Rattus</taxon>
    </lineage>
</organism>
<protein>
    <submittedName>
        <fullName evidence="1">RCG64459</fullName>
    </submittedName>
</protein>
<feature type="non-terminal residue" evidence="1">
    <location>
        <position position="1"/>
    </location>
</feature>
<dbReference type="EMBL" id="CH474049">
    <property type="protein sequence ID" value="EDM14129.1"/>
    <property type="molecule type" value="Genomic_DNA"/>
</dbReference>
<gene>
    <name evidence="1" type="ORF">rCG_64459</name>
</gene>
<sequence>TTTGFGKLQFGTGTQVVVTP</sequence>
<name>A6KGQ0_RAT</name>
<accession>A6KGQ0</accession>
<dbReference type="Proteomes" id="UP000234681">
    <property type="component" value="Chromosome 15"/>
</dbReference>
<dbReference type="AlphaFoldDB" id="A6KGQ0"/>
<feature type="non-terminal residue" evidence="1">
    <location>
        <position position="20"/>
    </location>
</feature>
<reference evidence="1 2" key="1">
    <citation type="submission" date="2005-07" db="EMBL/GenBank/DDBJ databases">
        <authorList>
            <person name="Mural R.J."/>
            <person name="Li P.W."/>
            <person name="Adams M.D."/>
            <person name="Amanatides P.G."/>
            <person name="Baden-Tillson H."/>
            <person name="Barnstead M."/>
            <person name="Chin S.H."/>
            <person name="Dew I."/>
            <person name="Evans C.A."/>
            <person name="Ferriera S."/>
            <person name="Flanigan M."/>
            <person name="Fosler C."/>
            <person name="Glodek A."/>
            <person name="Gu Z."/>
            <person name="Holt R.A."/>
            <person name="Jennings D."/>
            <person name="Kraft C.L."/>
            <person name="Lu F."/>
            <person name="Nguyen T."/>
            <person name="Nusskern D.R."/>
            <person name="Pfannkoch C.M."/>
            <person name="Sitter C."/>
            <person name="Sutton G.G."/>
            <person name="Venter J.C."/>
            <person name="Wang Z."/>
            <person name="Woodage T."/>
            <person name="Zheng X.H."/>
            <person name="Zhong F."/>
        </authorList>
    </citation>
    <scope>NUCLEOTIDE SEQUENCE [LARGE SCALE GENOMIC DNA]</scope>
    <source>
        <strain>BN</strain>
        <strain evidence="2">Sprague-Dawley</strain>
    </source>
</reference>
<evidence type="ECO:0000313" key="2">
    <source>
        <dbReference type="Proteomes" id="UP000234681"/>
    </source>
</evidence>
<evidence type="ECO:0000313" key="1">
    <source>
        <dbReference type="EMBL" id="EDM14129.1"/>
    </source>
</evidence>
<proteinExistence type="predicted"/>